<evidence type="ECO:0000313" key="2">
    <source>
        <dbReference type="EMBL" id="GIM04308.1"/>
    </source>
</evidence>
<accession>A0A8J4GCF8</accession>
<feature type="non-terminal residue" evidence="2">
    <location>
        <position position="1"/>
    </location>
</feature>
<gene>
    <name evidence="2" type="ORF">Vretimale_8880</name>
</gene>
<feature type="non-terminal residue" evidence="2">
    <location>
        <position position="105"/>
    </location>
</feature>
<feature type="region of interest" description="Disordered" evidence="1">
    <location>
        <begin position="50"/>
        <end position="105"/>
    </location>
</feature>
<proteinExistence type="predicted"/>
<feature type="compositionally biased region" description="Low complexity" evidence="1">
    <location>
        <begin position="50"/>
        <end position="64"/>
    </location>
</feature>
<dbReference type="Proteomes" id="UP000722791">
    <property type="component" value="Unassembled WGS sequence"/>
</dbReference>
<protein>
    <submittedName>
        <fullName evidence="2">Uncharacterized protein</fullName>
    </submittedName>
</protein>
<dbReference type="EMBL" id="BNCQ01000015">
    <property type="protein sequence ID" value="GIM04308.1"/>
    <property type="molecule type" value="Genomic_DNA"/>
</dbReference>
<sequence>GGDGGLGGGESAPPSITSTSSLAALEVIVFTKPTVAAPLPTIFDVGPISASKAAKPTASASGAKTPPPCPRDAPGTWAAEAASGGGEGGDRGGNGDGGEGGGEGD</sequence>
<evidence type="ECO:0000313" key="3">
    <source>
        <dbReference type="Proteomes" id="UP000722791"/>
    </source>
</evidence>
<organism evidence="2 3">
    <name type="scientific">Volvox reticuliferus</name>
    <dbReference type="NCBI Taxonomy" id="1737510"/>
    <lineage>
        <taxon>Eukaryota</taxon>
        <taxon>Viridiplantae</taxon>
        <taxon>Chlorophyta</taxon>
        <taxon>core chlorophytes</taxon>
        <taxon>Chlorophyceae</taxon>
        <taxon>CS clade</taxon>
        <taxon>Chlamydomonadales</taxon>
        <taxon>Volvocaceae</taxon>
        <taxon>Volvox</taxon>
    </lineage>
</organism>
<name>A0A8J4GCF8_9CHLO</name>
<dbReference type="AlphaFoldDB" id="A0A8J4GCF8"/>
<evidence type="ECO:0000256" key="1">
    <source>
        <dbReference type="SAM" id="MobiDB-lite"/>
    </source>
</evidence>
<reference evidence="2" key="1">
    <citation type="journal article" date="2021" name="Proc. Natl. Acad. Sci. U.S.A.">
        <title>Three genomes in the algal genus Volvox reveal the fate of a haploid sex-determining region after a transition to homothallism.</title>
        <authorList>
            <person name="Yamamoto K."/>
            <person name="Hamaji T."/>
            <person name="Kawai-Toyooka H."/>
            <person name="Matsuzaki R."/>
            <person name="Takahashi F."/>
            <person name="Nishimura Y."/>
            <person name="Kawachi M."/>
            <person name="Noguchi H."/>
            <person name="Minakuchi Y."/>
            <person name="Umen J.G."/>
            <person name="Toyoda A."/>
            <person name="Nozaki H."/>
        </authorList>
    </citation>
    <scope>NUCLEOTIDE SEQUENCE</scope>
    <source>
        <strain evidence="2">NIES-3785</strain>
    </source>
</reference>
<feature type="compositionally biased region" description="Gly residues" evidence="1">
    <location>
        <begin position="83"/>
        <end position="105"/>
    </location>
</feature>
<comment type="caution">
    <text evidence="2">The sequence shown here is derived from an EMBL/GenBank/DDBJ whole genome shotgun (WGS) entry which is preliminary data.</text>
</comment>